<dbReference type="InterPro" id="IPR013256">
    <property type="entry name" value="Chromatin_SPT2"/>
</dbReference>
<comment type="similarity">
    <text evidence="1">Belongs to the SPT2 family.</text>
</comment>
<feature type="compositionally biased region" description="Basic and acidic residues" evidence="3">
    <location>
        <begin position="387"/>
        <end position="405"/>
    </location>
</feature>
<feature type="compositionally biased region" description="Acidic residues" evidence="3">
    <location>
        <begin position="285"/>
        <end position="302"/>
    </location>
</feature>
<reference evidence="4 5" key="1">
    <citation type="journal article" date="2018" name="New Phytol.">
        <title>Phylogenomics of Endogonaceae and evolution of mycorrhizas within Mucoromycota.</title>
        <authorList>
            <person name="Chang Y."/>
            <person name="Desiro A."/>
            <person name="Na H."/>
            <person name="Sandor L."/>
            <person name="Lipzen A."/>
            <person name="Clum A."/>
            <person name="Barry K."/>
            <person name="Grigoriev I.V."/>
            <person name="Martin F.M."/>
            <person name="Stajich J.E."/>
            <person name="Smith M.E."/>
            <person name="Bonito G."/>
            <person name="Spatafora J.W."/>
        </authorList>
    </citation>
    <scope>NUCLEOTIDE SEQUENCE [LARGE SCALE GENOMIC DNA]</scope>
    <source>
        <strain evidence="4 5">GMNB39</strain>
    </source>
</reference>
<keyword evidence="2" id="KW-0175">Coiled coil</keyword>
<dbReference type="Proteomes" id="UP000268093">
    <property type="component" value="Unassembled WGS sequence"/>
</dbReference>
<dbReference type="GO" id="GO:0006334">
    <property type="term" value="P:nucleosome assembly"/>
    <property type="evidence" value="ECO:0007669"/>
    <property type="project" value="TreeGrafter"/>
</dbReference>
<dbReference type="GO" id="GO:0005730">
    <property type="term" value="C:nucleolus"/>
    <property type="evidence" value="ECO:0007669"/>
    <property type="project" value="TreeGrafter"/>
</dbReference>
<organism evidence="4 5">
    <name type="scientific">Jimgerdemannia flammicorona</name>
    <dbReference type="NCBI Taxonomy" id="994334"/>
    <lineage>
        <taxon>Eukaryota</taxon>
        <taxon>Fungi</taxon>
        <taxon>Fungi incertae sedis</taxon>
        <taxon>Mucoromycota</taxon>
        <taxon>Mucoromycotina</taxon>
        <taxon>Endogonomycetes</taxon>
        <taxon>Endogonales</taxon>
        <taxon>Endogonaceae</taxon>
        <taxon>Jimgerdemannia</taxon>
    </lineage>
</organism>
<evidence type="ECO:0000256" key="1">
    <source>
        <dbReference type="ARBA" id="ARBA00006461"/>
    </source>
</evidence>
<accession>A0A433DA89</accession>
<evidence type="ECO:0000313" key="4">
    <source>
        <dbReference type="EMBL" id="RUP47775.1"/>
    </source>
</evidence>
<feature type="compositionally biased region" description="Low complexity" evidence="3">
    <location>
        <begin position="44"/>
        <end position="60"/>
    </location>
</feature>
<feature type="compositionally biased region" description="Basic and acidic residues" evidence="3">
    <location>
        <begin position="19"/>
        <end position="31"/>
    </location>
</feature>
<name>A0A433DA89_9FUNG</name>
<keyword evidence="5" id="KW-1185">Reference proteome</keyword>
<feature type="compositionally biased region" description="Basic and acidic residues" evidence="3">
    <location>
        <begin position="1"/>
        <end position="10"/>
    </location>
</feature>
<dbReference type="EMBL" id="RBNI01004107">
    <property type="protein sequence ID" value="RUP47775.1"/>
    <property type="molecule type" value="Genomic_DNA"/>
</dbReference>
<dbReference type="AlphaFoldDB" id="A0A433DA89"/>
<feature type="compositionally biased region" description="Basic and acidic residues" evidence="3">
    <location>
        <begin position="154"/>
        <end position="166"/>
    </location>
</feature>
<feature type="compositionally biased region" description="Polar residues" evidence="3">
    <location>
        <begin position="215"/>
        <end position="224"/>
    </location>
</feature>
<feature type="compositionally biased region" description="Basic and acidic residues" evidence="3">
    <location>
        <begin position="130"/>
        <end position="146"/>
    </location>
</feature>
<protein>
    <submittedName>
        <fullName evidence="4">Uncharacterized protein</fullName>
    </submittedName>
</protein>
<dbReference type="SMART" id="SM00784">
    <property type="entry name" value="SPT2"/>
    <property type="match status" value="1"/>
</dbReference>
<feature type="region of interest" description="Disordered" evidence="3">
    <location>
        <begin position="1"/>
        <end position="302"/>
    </location>
</feature>
<feature type="compositionally biased region" description="Polar residues" evidence="3">
    <location>
        <begin position="79"/>
        <end position="94"/>
    </location>
</feature>
<dbReference type="PANTHER" id="PTHR22691">
    <property type="entry name" value="YEAST SPT2-RELATED"/>
    <property type="match status" value="1"/>
</dbReference>
<dbReference type="OrthoDB" id="2442712at2759"/>
<dbReference type="GO" id="GO:0003677">
    <property type="term" value="F:DNA binding"/>
    <property type="evidence" value="ECO:0007669"/>
    <property type="project" value="TreeGrafter"/>
</dbReference>
<dbReference type="GO" id="GO:0042393">
    <property type="term" value="F:histone binding"/>
    <property type="evidence" value="ECO:0007669"/>
    <property type="project" value="TreeGrafter"/>
</dbReference>
<proteinExistence type="inferred from homology"/>
<feature type="region of interest" description="Disordered" evidence="3">
    <location>
        <begin position="387"/>
        <end position="436"/>
    </location>
</feature>
<sequence>MDDRGARGNSRDINNNTDISRKSVGDRDRGRLHGNGSLGGTRLSASAISSRLSGSSSSAANPRSHTNGGGNGRVASPARLTNGTIYGSKRTANVSRSTGNGGTSSSAGGASARDRLKASVLAPPQRLNTNKRDLRSVEEIQEDMTKRKSGPSSHRNDHGMVSRDNRTTSAGRIGFVSGTADRNRDRERERDRDRDRISYRDREDDSDQKRPVQTARGSSTSTRAKNGVRRDHSPVPASNGVRRRPMSRSPPSGRRHSPPPPPRRRPPPPPSTRRPDRGRRGRYYDEDDDDDMDSFIDDDDDDDEEVLDARRKGELQLGGNVPVCFRTCTLVVTVRKDLLFPHTRNASNIWFPYVNDRYRDEEYSDEDMEAGASDVLREEQRSAKLARLEDLREEQREREEMEQARQRKLQRGKGGGGGANAKEKKKSAGPVIDWNF</sequence>
<comment type="caution">
    <text evidence="4">The sequence shown here is derived from an EMBL/GenBank/DDBJ whole genome shotgun (WGS) entry which is preliminary data.</text>
</comment>
<feature type="compositionally biased region" description="Basic residues" evidence="3">
    <location>
        <begin position="253"/>
        <end position="266"/>
    </location>
</feature>
<evidence type="ECO:0000256" key="2">
    <source>
        <dbReference type="ARBA" id="ARBA00023054"/>
    </source>
</evidence>
<evidence type="ECO:0000256" key="3">
    <source>
        <dbReference type="SAM" id="MobiDB-lite"/>
    </source>
</evidence>
<dbReference type="Pfam" id="PF08243">
    <property type="entry name" value="SPT2"/>
    <property type="match status" value="1"/>
</dbReference>
<dbReference type="PANTHER" id="PTHR22691:SF8">
    <property type="entry name" value="PROTEIN SPT2 HOMOLOG"/>
    <property type="match status" value="1"/>
</dbReference>
<feature type="compositionally biased region" description="Low complexity" evidence="3">
    <location>
        <begin position="95"/>
        <end position="111"/>
    </location>
</feature>
<feature type="compositionally biased region" description="Basic and acidic residues" evidence="3">
    <location>
        <begin position="181"/>
        <end position="210"/>
    </location>
</feature>
<gene>
    <name evidence="4" type="ORF">BC936DRAFT_145347</name>
</gene>
<evidence type="ECO:0000313" key="5">
    <source>
        <dbReference type="Proteomes" id="UP000268093"/>
    </source>
</evidence>
<dbReference type="GO" id="GO:0006360">
    <property type="term" value="P:transcription by RNA polymerase I"/>
    <property type="evidence" value="ECO:0007669"/>
    <property type="project" value="TreeGrafter"/>
</dbReference>